<comment type="caution">
    <text evidence="9">The sequence shown here is derived from an EMBL/GenBank/DDBJ whole genome shotgun (WGS) entry which is preliminary data.</text>
</comment>
<feature type="compositionally biased region" description="Basic and acidic residues" evidence="6">
    <location>
        <begin position="91"/>
        <end position="106"/>
    </location>
</feature>
<dbReference type="SMART" id="SM00487">
    <property type="entry name" value="DEXDc"/>
    <property type="match status" value="1"/>
</dbReference>
<dbReference type="InterPro" id="IPR001650">
    <property type="entry name" value="Helicase_C-like"/>
</dbReference>
<evidence type="ECO:0000256" key="1">
    <source>
        <dbReference type="ARBA" id="ARBA00022741"/>
    </source>
</evidence>
<comment type="domain">
    <text evidence="5">The Q motif is unique to and characteristic of the DEAD box family of RNA helicases and controls ATP binding and hydrolysis.</text>
</comment>
<dbReference type="OrthoDB" id="3370at2759"/>
<feature type="domain" description="Helicase C-terminal" evidence="8">
    <location>
        <begin position="568"/>
        <end position="736"/>
    </location>
</feature>
<evidence type="ECO:0000256" key="3">
    <source>
        <dbReference type="ARBA" id="ARBA00022840"/>
    </source>
</evidence>
<feature type="compositionally biased region" description="Basic residues" evidence="6">
    <location>
        <begin position="51"/>
        <end position="61"/>
    </location>
</feature>
<evidence type="ECO:0000259" key="7">
    <source>
        <dbReference type="PROSITE" id="PS51192"/>
    </source>
</evidence>
<sequence length="744" mass="81947">MPALYARWAPSKPAVAPKPSGPASPPPIDSPASTSLPKKSHHTPEKEFRTKSRTKSKKKANKAQSPEDGPLDGDSDIADSTVQTVKKRKRDVQSDKPHNSDDEATPKKHKTILSKFERASKLGEKLREDAKVQRGSGEPDAEEERERLHDLVPLPQPEPVLDVPFEPTYSALPKWLAQPTTIDSATTIPFAKLGVHPTFVTKLEKQGYKTALAVQTALLPMLHPGPQQHLGDMCVSARTGSGKTLAYMLPVVEALKDRVVSSLSAIVVVPTRQLVEQALKVAEELCTGTKVKVGTAVGNVAFQVEQKQLVRVIPRYDKQRAEELQIRATQSAQSGFVNQRGFTIDLAKMPDHHVPEYHSTIDILICTPGRLVEHIKNTPGFLLRDVNWLVIDEADQLLNQEFQGWSTVLMDELHGETPEDFMNARELICKQRQGTEWSVRKPAHRCVTKVVLSATMKKDLTKLGNLRFTRPKLVVIEDEAGDDPLALGEDDAYELPSTLEEFAVPVGNGSEKPLYLLHVLLSQVFADDGSSGPGKTDRRILKNSRSSDGSSSESSEQSSAESSSEDESTESSILGSKNRVLIFAKSNENASRLSHLLSALHPPLKPYLKTLTRSVSSQKSKKLLESLGRGKIKILIASDLASRGLDIADLTHVINYDVPPSLVSYVHRVGRTARAGKKGQAWTLFTKTEAAWFWKQLAKGEVIKRGGKKVKRIKFDYSDVTEGKRETYETALEDLQGAVEGTEA</sequence>
<evidence type="ECO:0000259" key="8">
    <source>
        <dbReference type="PROSITE" id="PS51194"/>
    </source>
</evidence>
<evidence type="ECO:0000256" key="5">
    <source>
        <dbReference type="RuleBase" id="RU365068"/>
    </source>
</evidence>
<dbReference type="EMBL" id="ML996099">
    <property type="protein sequence ID" value="KAF2740780.1"/>
    <property type="molecule type" value="Genomic_DNA"/>
</dbReference>
<dbReference type="Proteomes" id="UP000799444">
    <property type="component" value="Unassembled WGS sequence"/>
</dbReference>
<dbReference type="EC" id="3.6.4.13" evidence="5"/>
<dbReference type="Pfam" id="PF00271">
    <property type="entry name" value="Helicase_C"/>
    <property type="match status" value="1"/>
</dbReference>
<comment type="catalytic activity">
    <reaction evidence="5">
        <text>ATP + H2O = ADP + phosphate + H(+)</text>
        <dbReference type="Rhea" id="RHEA:13065"/>
        <dbReference type="ChEBI" id="CHEBI:15377"/>
        <dbReference type="ChEBI" id="CHEBI:15378"/>
        <dbReference type="ChEBI" id="CHEBI:30616"/>
        <dbReference type="ChEBI" id="CHEBI:43474"/>
        <dbReference type="ChEBI" id="CHEBI:456216"/>
        <dbReference type="EC" id="3.6.4.13"/>
    </reaction>
</comment>
<feature type="compositionally biased region" description="Basic and acidic residues" evidence="6">
    <location>
        <begin position="115"/>
        <end position="132"/>
    </location>
</feature>
<comment type="function">
    <text evidence="5">RNA helicase.</text>
</comment>
<keyword evidence="2 5" id="KW-0378">Hydrolase</keyword>
<organism evidence="9 10">
    <name type="scientific">Polyplosphaeria fusca</name>
    <dbReference type="NCBI Taxonomy" id="682080"/>
    <lineage>
        <taxon>Eukaryota</taxon>
        <taxon>Fungi</taxon>
        <taxon>Dikarya</taxon>
        <taxon>Ascomycota</taxon>
        <taxon>Pezizomycotina</taxon>
        <taxon>Dothideomycetes</taxon>
        <taxon>Pleosporomycetidae</taxon>
        <taxon>Pleosporales</taxon>
        <taxon>Tetraplosphaeriaceae</taxon>
        <taxon>Polyplosphaeria</taxon>
    </lineage>
</organism>
<dbReference type="Pfam" id="PF00270">
    <property type="entry name" value="DEAD"/>
    <property type="match status" value="2"/>
</dbReference>
<accession>A0A9P4R9W0</accession>
<dbReference type="PROSITE" id="PS51194">
    <property type="entry name" value="HELICASE_CTER"/>
    <property type="match status" value="1"/>
</dbReference>
<dbReference type="InterPro" id="IPR011545">
    <property type="entry name" value="DEAD/DEAH_box_helicase_dom"/>
</dbReference>
<dbReference type="SUPFAM" id="SSF52540">
    <property type="entry name" value="P-loop containing nucleoside triphosphate hydrolases"/>
    <property type="match status" value="2"/>
</dbReference>
<dbReference type="PROSITE" id="PS51192">
    <property type="entry name" value="HELICASE_ATP_BIND_1"/>
    <property type="match status" value="1"/>
</dbReference>
<dbReference type="PANTHER" id="PTHR24031">
    <property type="entry name" value="RNA HELICASE"/>
    <property type="match status" value="1"/>
</dbReference>
<dbReference type="Gene3D" id="3.40.50.300">
    <property type="entry name" value="P-loop containing nucleotide triphosphate hydrolases"/>
    <property type="match status" value="2"/>
</dbReference>
<dbReference type="AlphaFoldDB" id="A0A9P4R9W0"/>
<dbReference type="GO" id="GO:0003724">
    <property type="term" value="F:RNA helicase activity"/>
    <property type="evidence" value="ECO:0007669"/>
    <property type="project" value="UniProtKB-EC"/>
</dbReference>
<keyword evidence="10" id="KW-1185">Reference proteome</keyword>
<gene>
    <name evidence="9" type="ORF">EJ04DRAFT_539977</name>
</gene>
<dbReference type="InterPro" id="IPR027417">
    <property type="entry name" value="P-loop_NTPase"/>
</dbReference>
<keyword evidence="1 5" id="KW-0547">Nucleotide-binding</keyword>
<dbReference type="InterPro" id="IPR014001">
    <property type="entry name" value="Helicase_ATP-bd"/>
</dbReference>
<proteinExistence type="inferred from homology"/>
<name>A0A9P4R9W0_9PLEO</name>
<evidence type="ECO:0000256" key="6">
    <source>
        <dbReference type="SAM" id="MobiDB-lite"/>
    </source>
</evidence>
<evidence type="ECO:0000313" key="10">
    <source>
        <dbReference type="Proteomes" id="UP000799444"/>
    </source>
</evidence>
<dbReference type="CDD" id="cd18787">
    <property type="entry name" value="SF2_C_DEAD"/>
    <property type="match status" value="1"/>
</dbReference>
<comment type="similarity">
    <text evidence="5">Belongs to the DEAD box helicase family.</text>
</comment>
<keyword evidence="5" id="KW-0347">Helicase</keyword>
<feature type="domain" description="Helicase ATP-binding" evidence="7">
    <location>
        <begin position="224"/>
        <end position="474"/>
    </location>
</feature>
<keyword evidence="3 5" id="KW-0067">ATP-binding</keyword>
<feature type="compositionally biased region" description="Low complexity" evidence="6">
    <location>
        <begin position="9"/>
        <end position="18"/>
    </location>
</feature>
<evidence type="ECO:0000313" key="9">
    <source>
        <dbReference type="EMBL" id="KAF2740780.1"/>
    </source>
</evidence>
<evidence type="ECO:0000256" key="2">
    <source>
        <dbReference type="ARBA" id="ARBA00022801"/>
    </source>
</evidence>
<feature type="region of interest" description="Disordered" evidence="6">
    <location>
        <begin position="528"/>
        <end position="572"/>
    </location>
</feature>
<feature type="compositionally biased region" description="Low complexity" evidence="6">
    <location>
        <begin position="544"/>
        <end position="562"/>
    </location>
</feature>
<protein>
    <recommendedName>
        <fullName evidence="5">ATP-dependent RNA helicase</fullName>
        <ecNumber evidence="5">3.6.4.13</ecNumber>
    </recommendedName>
</protein>
<feature type="region of interest" description="Disordered" evidence="6">
    <location>
        <begin position="1"/>
        <end position="148"/>
    </location>
</feature>
<dbReference type="GO" id="GO:0005524">
    <property type="term" value="F:ATP binding"/>
    <property type="evidence" value="ECO:0007669"/>
    <property type="project" value="UniProtKB-UniRule"/>
</dbReference>
<keyword evidence="4 5" id="KW-0694">RNA-binding</keyword>
<feature type="compositionally biased region" description="Pro residues" evidence="6">
    <location>
        <begin position="19"/>
        <end position="29"/>
    </location>
</feature>
<evidence type="ECO:0000256" key="4">
    <source>
        <dbReference type="ARBA" id="ARBA00022884"/>
    </source>
</evidence>
<dbReference type="CDD" id="cd17956">
    <property type="entry name" value="DEADc_DDX51"/>
    <property type="match status" value="1"/>
</dbReference>
<dbReference type="GO" id="GO:0016787">
    <property type="term" value="F:hydrolase activity"/>
    <property type="evidence" value="ECO:0007669"/>
    <property type="project" value="UniProtKB-KW"/>
</dbReference>
<dbReference type="GO" id="GO:0003723">
    <property type="term" value="F:RNA binding"/>
    <property type="evidence" value="ECO:0007669"/>
    <property type="project" value="UniProtKB-UniRule"/>
</dbReference>
<dbReference type="SMART" id="SM00490">
    <property type="entry name" value="HELICc"/>
    <property type="match status" value="1"/>
</dbReference>
<reference evidence="9" key="1">
    <citation type="journal article" date="2020" name="Stud. Mycol.">
        <title>101 Dothideomycetes genomes: a test case for predicting lifestyles and emergence of pathogens.</title>
        <authorList>
            <person name="Haridas S."/>
            <person name="Albert R."/>
            <person name="Binder M."/>
            <person name="Bloem J."/>
            <person name="Labutti K."/>
            <person name="Salamov A."/>
            <person name="Andreopoulos B."/>
            <person name="Baker S."/>
            <person name="Barry K."/>
            <person name="Bills G."/>
            <person name="Bluhm B."/>
            <person name="Cannon C."/>
            <person name="Castanera R."/>
            <person name="Culley D."/>
            <person name="Daum C."/>
            <person name="Ezra D."/>
            <person name="Gonzalez J."/>
            <person name="Henrissat B."/>
            <person name="Kuo A."/>
            <person name="Liang C."/>
            <person name="Lipzen A."/>
            <person name="Lutzoni F."/>
            <person name="Magnuson J."/>
            <person name="Mondo S."/>
            <person name="Nolan M."/>
            <person name="Ohm R."/>
            <person name="Pangilinan J."/>
            <person name="Park H.-J."/>
            <person name="Ramirez L."/>
            <person name="Alfaro M."/>
            <person name="Sun H."/>
            <person name="Tritt A."/>
            <person name="Yoshinaga Y."/>
            <person name="Zwiers L.-H."/>
            <person name="Turgeon B."/>
            <person name="Goodwin S."/>
            <person name="Spatafora J."/>
            <person name="Crous P."/>
            <person name="Grigoriev I."/>
        </authorList>
    </citation>
    <scope>NUCLEOTIDE SEQUENCE</scope>
    <source>
        <strain evidence="9">CBS 125425</strain>
    </source>
</reference>